<sequence>MSKKRRSDQFQQDDASDHPSSSIATPEPQPKRIKRSASLSQQQSDTQLTRVHLSESESSDAGDQVEYEDHVNGRDASPEQSATQRTRIYLSESEEEEEDSRETGIDEGQEDQYEEEEEEDEEEQDRDEDQGQGRSGRNSRGALLNGSNLQLDQDQLASHSEALSDEEADEEDEQQQELERIEAEREQARSRPSAVAEAGIVDKVELFNFMCHKRLTMSMGPQLNFVIGHNGSGKSAILTGITIALGGKASATSRATSLKSFVKEGCSAAEIVVQLKNEGVEAYKPEVYGTKILIERRINADGGGSWKIKNDQGKTVSTTRAELDAICDHNNIQVDNPMNILTQDAARQFLSGSKPAETYKFFLDGTQLSQLAREYDIIKENLKKMQAVISKKSGAIEHMQRQADDANQRWHLVKAARSFANKIDELKNEMVWAQIIQKEKDMRDGVMRTIQAKEKLDATKLKYQEAEDNLRELENKIGELEERTNDRNDRQAPLKARRDELKRLIKDKTAAYRNIVAEEKALNEQYERIEATKQNLQDQIDAEADKMADDGRARREELERQRDDLQSQRKTLEDEDVELKYELNSLIAQLKDNSAKIDESEKQRERLQLKAAEIDKNLSRYRSSGKDRLMAFGGPAVPALCAAIESETGWRKKPIGPIGMHIRLKDKKWASVLETVLSNHLNAFCVTNHADRQRLTTLMRRHRCNSSIITCSEEPFDYSEGEPDPDVLTILRALDIEDDYITRQLITAANIERSALVEERRDGDMLMRSGRKNIQCCYSQDLYKITGGAIGSSTQTLRRRQGPPRFTTDYSEVIKETERALREVEDKIRAADVAIRALKTESTGWEKRVKEIKRALPNVVQSIRKKIEEIARVEEDMHEDEPANVAALEEAKKESEEELEKLRQKFQEIQERKKGVIEERKPLEVEMDELKRQLDTFDEAREGLRQELEKTTQARVKQMASKTHWEPRIKVLEDELRAAEREEAELEQEVEEWTAQAQEYCDRVETERSAEYLEKEIDRLEEAMKRADRECGVSLEVAAQEVQTKNKAVADARADFDHTKACRDLMHKSLKARLAKWHLFRRFIALRAKSNFTYNLSNRGYTGELNFNHDSQRLSLSVQTEDTRHGQRKKDPRSLSGGEKSFSTICMLLSLWQAIGCPIRCLDEFDVFMDAVNRKIALKMIIDETKTSQNVQYILITPQNMANTPMGPEVRVHRMKDPERAQGVLS</sequence>
<reference evidence="1 2" key="1">
    <citation type="journal article" date="2018" name="Mol. Biol. Evol.">
        <title>Broad Genomic Sampling Reveals a Smut Pathogenic Ancestry of the Fungal Clade Ustilaginomycotina.</title>
        <authorList>
            <person name="Kijpornyongpan T."/>
            <person name="Mondo S.J."/>
            <person name="Barry K."/>
            <person name="Sandor L."/>
            <person name="Lee J."/>
            <person name="Lipzen A."/>
            <person name="Pangilinan J."/>
            <person name="LaButti K."/>
            <person name="Hainaut M."/>
            <person name="Henrissat B."/>
            <person name="Grigoriev I.V."/>
            <person name="Spatafora J.W."/>
            <person name="Aime M.C."/>
        </authorList>
    </citation>
    <scope>NUCLEOTIDE SEQUENCE [LARGE SCALE GENOMIC DNA]</scope>
    <source>
        <strain evidence="1 2">SA 807</strain>
    </source>
</reference>
<proteinExistence type="predicted"/>
<keyword evidence="2" id="KW-1185">Reference proteome</keyword>
<evidence type="ECO:0000313" key="1">
    <source>
        <dbReference type="EMBL" id="PWN49183.1"/>
    </source>
</evidence>
<evidence type="ECO:0000313" key="2">
    <source>
        <dbReference type="Proteomes" id="UP000245626"/>
    </source>
</evidence>
<dbReference type="EMBL" id="KZ820085">
    <property type="protein sequence ID" value="PWN49183.1"/>
    <property type="molecule type" value="Genomic_DNA"/>
</dbReference>
<keyword evidence="1" id="KW-0378">Hydrolase</keyword>
<name>A0ACD0NTP6_9BASI</name>
<accession>A0ACD0NTP6</accession>
<dbReference type="Proteomes" id="UP000245626">
    <property type="component" value="Unassembled WGS sequence"/>
</dbReference>
<protein>
    <submittedName>
        <fullName evidence="1">P-loop containing nucleoside triphosphate hydrolase protein</fullName>
    </submittedName>
</protein>
<gene>
    <name evidence="1" type="ORF">IE53DRAFT_332446</name>
</gene>
<organism evidence="1 2">
    <name type="scientific">Violaceomyces palustris</name>
    <dbReference type="NCBI Taxonomy" id="1673888"/>
    <lineage>
        <taxon>Eukaryota</taxon>
        <taxon>Fungi</taxon>
        <taxon>Dikarya</taxon>
        <taxon>Basidiomycota</taxon>
        <taxon>Ustilaginomycotina</taxon>
        <taxon>Ustilaginomycetes</taxon>
        <taxon>Violaceomycetales</taxon>
        <taxon>Violaceomycetaceae</taxon>
        <taxon>Violaceomyces</taxon>
    </lineage>
</organism>